<evidence type="ECO:0000313" key="4">
    <source>
        <dbReference type="EMBL" id="KAJ6404437.1"/>
    </source>
</evidence>
<dbReference type="GO" id="GO:0005886">
    <property type="term" value="C:plasma membrane"/>
    <property type="evidence" value="ECO:0007669"/>
    <property type="project" value="TreeGrafter"/>
</dbReference>
<dbReference type="GO" id="GO:0098542">
    <property type="term" value="P:defense response to other organism"/>
    <property type="evidence" value="ECO:0007669"/>
    <property type="project" value="InterPro"/>
</dbReference>
<reference evidence="4 5" key="1">
    <citation type="journal article" date="2023" name="Int. J. Mol. Sci.">
        <title>De Novo Assembly and Annotation of 11 Diverse Shrub Willow (Salix) Genomes Reveals Novel Gene Organization in Sex-Linked Regions.</title>
        <authorList>
            <person name="Hyden B."/>
            <person name="Feng K."/>
            <person name="Yates T.B."/>
            <person name="Jawdy S."/>
            <person name="Cereghino C."/>
            <person name="Smart L.B."/>
            <person name="Muchero W."/>
        </authorList>
    </citation>
    <scope>NUCLEOTIDE SEQUENCE [LARGE SCALE GENOMIC DNA]</scope>
    <source>
        <tissue evidence="4">Shoot tip</tissue>
    </source>
</reference>
<evidence type="ECO:0000256" key="1">
    <source>
        <dbReference type="ARBA" id="ARBA00004370"/>
    </source>
</evidence>
<name>A0AAD6JHB5_9ROSI</name>
<proteinExistence type="predicted"/>
<feature type="transmembrane region" description="Helical" evidence="3">
    <location>
        <begin position="12"/>
        <end position="34"/>
    </location>
</feature>
<keyword evidence="2 3" id="KW-0472">Membrane</keyword>
<comment type="subcellular location">
    <subcellularLocation>
        <location evidence="1">Membrane</location>
    </subcellularLocation>
</comment>
<evidence type="ECO:0000313" key="5">
    <source>
        <dbReference type="Proteomes" id="UP001162972"/>
    </source>
</evidence>
<protein>
    <recommendedName>
        <fullName evidence="6">Late embryogenesis abundant protein LEA-2 subgroup domain-containing protein</fullName>
    </recommendedName>
</protein>
<keyword evidence="3" id="KW-1133">Transmembrane helix</keyword>
<evidence type="ECO:0000256" key="3">
    <source>
        <dbReference type="SAM" id="Phobius"/>
    </source>
</evidence>
<dbReference type="PANTHER" id="PTHR31415:SF9">
    <property type="entry name" value="OS05G0367900 PROTEIN"/>
    <property type="match status" value="1"/>
</dbReference>
<comment type="caution">
    <text evidence="4">The sequence shown here is derived from an EMBL/GenBank/DDBJ whole genome shotgun (WGS) entry which is preliminary data.</text>
</comment>
<dbReference type="AlphaFoldDB" id="A0AAD6JHB5"/>
<dbReference type="Proteomes" id="UP001162972">
    <property type="component" value="Chromosome 2"/>
</dbReference>
<organism evidence="4 5">
    <name type="scientific">Salix udensis</name>
    <dbReference type="NCBI Taxonomy" id="889485"/>
    <lineage>
        <taxon>Eukaryota</taxon>
        <taxon>Viridiplantae</taxon>
        <taxon>Streptophyta</taxon>
        <taxon>Embryophyta</taxon>
        <taxon>Tracheophyta</taxon>
        <taxon>Spermatophyta</taxon>
        <taxon>Magnoliopsida</taxon>
        <taxon>eudicotyledons</taxon>
        <taxon>Gunneridae</taxon>
        <taxon>Pentapetalae</taxon>
        <taxon>rosids</taxon>
        <taxon>fabids</taxon>
        <taxon>Malpighiales</taxon>
        <taxon>Salicaceae</taxon>
        <taxon>Saliceae</taxon>
        <taxon>Salix</taxon>
    </lineage>
</organism>
<keyword evidence="3" id="KW-0812">Transmembrane</keyword>
<accession>A0AAD6JHB5</accession>
<keyword evidence="5" id="KW-1185">Reference proteome</keyword>
<dbReference type="InterPro" id="IPR044839">
    <property type="entry name" value="NDR1-like"/>
</dbReference>
<dbReference type="PANTHER" id="PTHR31415">
    <property type="entry name" value="OS05G0367900 PROTEIN"/>
    <property type="match status" value="1"/>
</dbReference>
<dbReference type="GO" id="GO:0009506">
    <property type="term" value="C:plasmodesma"/>
    <property type="evidence" value="ECO:0007669"/>
    <property type="project" value="TreeGrafter"/>
</dbReference>
<sequence>MASPPGNTRRALCTFITIFLLLAGLAVLIVWLIYRPHKPRFTVLGAAIYDLNTTSPPFISTSMQFTLVTRNPNRRVSIMYDKLTAYVSYRNQAITSSLALPPLYHATKSTVALSPVLGGAGVPVSVEATNGLVMDEAYGVVALSVVLLGRLRWKAGVIYTGRYGVYVKCDVWVGLKKGIVGQAFLFIFSFQVVVAACNMNGGTDEQIIMQVQTVHDQCHVLRAYNPMMIIN</sequence>
<evidence type="ECO:0000256" key="2">
    <source>
        <dbReference type="ARBA" id="ARBA00023136"/>
    </source>
</evidence>
<dbReference type="EMBL" id="JAPFFJ010000017">
    <property type="protein sequence ID" value="KAJ6404437.1"/>
    <property type="molecule type" value="Genomic_DNA"/>
</dbReference>
<gene>
    <name evidence="4" type="ORF">OIU84_012596</name>
</gene>
<evidence type="ECO:0008006" key="6">
    <source>
        <dbReference type="Google" id="ProtNLM"/>
    </source>
</evidence>